<dbReference type="InterPro" id="IPR013879">
    <property type="entry name" value="DUF1761"/>
</dbReference>
<reference evidence="2 3" key="1">
    <citation type="submission" date="2017-06" db="EMBL/GenBank/DDBJ databases">
        <title>Sequencing and comparative analysis of myxobacterial genomes.</title>
        <authorList>
            <person name="Rupp O."/>
            <person name="Goesmann A."/>
            <person name="Sogaard-Andersen L."/>
        </authorList>
    </citation>
    <scope>NUCLEOTIDE SEQUENCE [LARGE SCALE GENOMIC DNA]</scope>
    <source>
        <strain evidence="2 3">DSM 52655</strain>
    </source>
</reference>
<sequence length="141" mass="14932">MTNISDAMTRINWLAVLAATFACTVLGGLWFTALFGKAYASVLGRAHDPKAKPAPIFIVGPLVCTLIAVITSATLIKVLNLTSVGDAITFGAVVGFGYFVSTMANTAINPNMPRPLMYSLVSGPYFFLLSIITSLILVTMP</sequence>
<dbReference type="RefSeq" id="WP_095989737.1">
    <property type="nucleotide sequence ID" value="NZ_CP022098.1"/>
</dbReference>
<keyword evidence="1" id="KW-0812">Transmembrane</keyword>
<name>A0A250JF73_9BACT</name>
<evidence type="ECO:0000313" key="2">
    <source>
        <dbReference type="EMBL" id="ATB42137.1"/>
    </source>
</evidence>
<proteinExistence type="predicted"/>
<accession>A0A250JF73</accession>
<dbReference type="Pfam" id="PF08570">
    <property type="entry name" value="DUF1761"/>
    <property type="match status" value="1"/>
</dbReference>
<evidence type="ECO:0000313" key="3">
    <source>
        <dbReference type="Proteomes" id="UP000217257"/>
    </source>
</evidence>
<dbReference type="AlphaFoldDB" id="A0A250JF73"/>
<keyword evidence="1" id="KW-1133">Transmembrane helix</keyword>
<gene>
    <name evidence="2" type="ORF">CYFUS_007614</name>
</gene>
<evidence type="ECO:0008006" key="4">
    <source>
        <dbReference type="Google" id="ProtNLM"/>
    </source>
</evidence>
<evidence type="ECO:0000256" key="1">
    <source>
        <dbReference type="SAM" id="Phobius"/>
    </source>
</evidence>
<organism evidence="2 3">
    <name type="scientific">Cystobacter fuscus</name>
    <dbReference type="NCBI Taxonomy" id="43"/>
    <lineage>
        <taxon>Bacteria</taxon>
        <taxon>Pseudomonadati</taxon>
        <taxon>Myxococcota</taxon>
        <taxon>Myxococcia</taxon>
        <taxon>Myxococcales</taxon>
        <taxon>Cystobacterineae</taxon>
        <taxon>Archangiaceae</taxon>
        <taxon>Cystobacter</taxon>
    </lineage>
</organism>
<dbReference type="EMBL" id="CP022098">
    <property type="protein sequence ID" value="ATB42137.1"/>
    <property type="molecule type" value="Genomic_DNA"/>
</dbReference>
<dbReference type="Proteomes" id="UP000217257">
    <property type="component" value="Chromosome"/>
</dbReference>
<feature type="transmembrane region" description="Helical" evidence="1">
    <location>
        <begin position="88"/>
        <end position="108"/>
    </location>
</feature>
<feature type="transmembrane region" description="Helical" evidence="1">
    <location>
        <begin position="120"/>
        <end position="140"/>
    </location>
</feature>
<feature type="transmembrane region" description="Helical" evidence="1">
    <location>
        <begin position="12"/>
        <end position="35"/>
    </location>
</feature>
<keyword evidence="1" id="KW-0472">Membrane</keyword>
<dbReference type="KEGG" id="cfus:CYFUS_007614"/>
<protein>
    <recommendedName>
        <fullName evidence="4">DUF1761 domain-containing protein</fullName>
    </recommendedName>
</protein>
<feature type="transmembrane region" description="Helical" evidence="1">
    <location>
        <begin position="56"/>
        <end position="76"/>
    </location>
</feature>